<sequence length="91" mass="9602">MKLIALAAALTLASPALAQTFPVSTIATARQIGGYAPATMWANGQPQPGDRVVFEPSRLTPSEAFPPPPARAHYPVCTRGQTDECLQRAGQ</sequence>
<feature type="signal peptide" evidence="1">
    <location>
        <begin position="1"/>
        <end position="18"/>
    </location>
</feature>
<organism evidence="2 3">
    <name type="scientific">Sphingomonas trueperi</name>
    <dbReference type="NCBI Taxonomy" id="53317"/>
    <lineage>
        <taxon>Bacteria</taxon>
        <taxon>Pseudomonadati</taxon>
        <taxon>Pseudomonadota</taxon>
        <taxon>Alphaproteobacteria</taxon>
        <taxon>Sphingomonadales</taxon>
        <taxon>Sphingomonadaceae</taxon>
        <taxon>Sphingomonas</taxon>
    </lineage>
</organism>
<evidence type="ECO:0000313" key="2">
    <source>
        <dbReference type="EMBL" id="NJB98464.1"/>
    </source>
</evidence>
<protein>
    <submittedName>
        <fullName evidence="2">Uncharacterized protein</fullName>
    </submittedName>
</protein>
<dbReference type="RefSeq" id="WP_125977671.1">
    <property type="nucleotide sequence ID" value="NZ_BAAADY010000029.1"/>
</dbReference>
<name>A0A7X6BCU8_9SPHN</name>
<comment type="caution">
    <text evidence="2">The sequence shown here is derived from an EMBL/GenBank/DDBJ whole genome shotgun (WGS) entry which is preliminary data.</text>
</comment>
<dbReference type="AlphaFoldDB" id="A0A7X6BCU8"/>
<dbReference type="Proteomes" id="UP000531251">
    <property type="component" value="Unassembled WGS sequence"/>
</dbReference>
<keyword evidence="3" id="KW-1185">Reference proteome</keyword>
<evidence type="ECO:0000256" key="1">
    <source>
        <dbReference type="SAM" id="SignalP"/>
    </source>
</evidence>
<reference evidence="2 3" key="1">
    <citation type="submission" date="2020-03" db="EMBL/GenBank/DDBJ databases">
        <title>Genomic Encyclopedia of Type Strains, Phase IV (KMG-IV): sequencing the most valuable type-strain genomes for metagenomic binning, comparative biology and taxonomic classification.</title>
        <authorList>
            <person name="Goeker M."/>
        </authorList>
    </citation>
    <scope>NUCLEOTIDE SEQUENCE [LARGE SCALE GENOMIC DNA]</scope>
    <source>
        <strain evidence="2 3">DSM 7225</strain>
    </source>
</reference>
<accession>A0A7X6BCU8</accession>
<dbReference type="EMBL" id="JAATJB010000008">
    <property type="protein sequence ID" value="NJB98464.1"/>
    <property type="molecule type" value="Genomic_DNA"/>
</dbReference>
<feature type="chain" id="PRO_5030864583" evidence="1">
    <location>
        <begin position="19"/>
        <end position="91"/>
    </location>
</feature>
<proteinExistence type="predicted"/>
<gene>
    <name evidence="2" type="ORF">GGR89_002796</name>
</gene>
<keyword evidence="1" id="KW-0732">Signal</keyword>
<evidence type="ECO:0000313" key="3">
    <source>
        <dbReference type="Proteomes" id="UP000531251"/>
    </source>
</evidence>